<evidence type="ECO:0000313" key="1">
    <source>
        <dbReference type="EMBL" id="EEE04589.1"/>
    </source>
</evidence>
<name>B9BX79_9BURK</name>
<accession>B9BX79</accession>
<organism evidence="1 2">
    <name type="scientific">Burkholderia multivorans CGD2</name>
    <dbReference type="NCBI Taxonomy" id="513052"/>
    <lineage>
        <taxon>Bacteria</taxon>
        <taxon>Pseudomonadati</taxon>
        <taxon>Pseudomonadota</taxon>
        <taxon>Betaproteobacteria</taxon>
        <taxon>Burkholderiales</taxon>
        <taxon>Burkholderiaceae</taxon>
        <taxon>Burkholderia</taxon>
        <taxon>Burkholderia cepacia complex</taxon>
    </lineage>
</organism>
<sequence length="276" mass="30447">MAQDSPSIEYLYDFAYLDRGRIDFYFAQLFEDGVLTQTKRTAKDSSTETARMGGSLKILSGDYSGADLVERGLERLFDPSWLAPVEVLNRLDEFQFVHRDLATTPIGGLFLVPGEMSIIDIRMLKELWPDIGEMVLRDEINAQNLAPKLKQRAISEGKKSYETVAKVLKNLPHAIQATFISSGELLWSTLRSESMLINPDDLALKHGALIPGEWHVLGVLDAQPGETGALLHDCSSALDEAMVQMLAALRGLMGRPTAAYGVTPIAIFRAVRPAVN</sequence>
<protein>
    <submittedName>
        <fullName evidence="1">Uncharacterized protein</fullName>
    </submittedName>
</protein>
<dbReference type="RefSeq" id="WP_006407497.1">
    <property type="nucleotide sequence ID" value="NZ_ACFC01000014.1"/>
</dbReference>
<dbReference type="Proteomes" id="UP000004535">
    <property type="component" value="Unassembled WGS sequence"/>
</dbReference>
<proteinExistence type="predicted"/>
<dbReference type="AlphaFoldDB" id="B9BX79"/>
<comment type="caution">
    <text evidence="1">The sequence shown here is derived from an EMBL/GenBank/DDBJ whole genome shotgun (WGS) entry which is preliminary data.</text>
</comment>
<evidence type="ECO:0000313" key="2">
    <source>
        <dbReference type="Proteomes" id="UP000004535"/>
    </source>
</evidence>
<dbReference type="EMBL" id="ACFC01000014">
    <property type="protein sequence ID" value="EEE04589.1"/>
    <property type="molecule type" value="Genomic_DNA"/>
</dbReference>
<gene>
    <name evidence="1" type="ORF">BURMUCGD2_2498</name>
</gene>
<reference evidence="1 2" key="1">
    <citation type="journal article" date="2012" name="J. Bacteriol.">
        <title>Draft Genome Sequence Determination for Cystic Fibrosis and Chronic Granulomatous Disease Burkholderia multivorans Isolates.</title>
        <authorList>
            <person name="Varga J.J."/>
            <person name="Losada L."/>
            <person name="Zelazny A.M."/>
            <person name="Brinkac L."/>
            <person name="Harkins D."/>
            <person name="Radune D."/>
            <person name="Hostetler J."/>
            <person name="Sampaio E.P."/>
            <person name="Ronning C.M."/>
            <person name="Nierman W.C."/>
            <person name="Greenberg D.E."/>
            <person name="Holland S.M."/>
            <person name="Goldberg J.B."/>
        </authorList>
    </citation>
    <scope>NUCLEOTIDE SEQUENCE [LARGE SCALE GENOMIC DNA]</scope>
    <source>
        <strain evidence="1 2">CGD2</strain>
    </source>
</reference>